<keyword evidence="3 5" id="KW-1133">Transmembrane helix</keyword>
<sequence>MVLTKALHKVKQYGTLVMFQYTIFSLSFGLVSMILASKLTANSFLPPWKIGLIFLSLLSARTGANAINRVIDAEIDAKNPRTASRQLPQGVLSKKEVILFSCFCFVLMVLSAFFINPLCALLSPGHLSFWLPILTRNDSPFYAISFLE</sequence>
<keyword evidence="2 5" id="KW-0812">Transmembrane</keyword>
<dbReference type="InterPro" id="IPR000537">
    <property type="entry name" value="UbiA_prenyltransferase"/>
</dbReference>
<feature type="transmembrane region" description="Helical" evidence="5">
    <location>
        <begin position="97"/>
        <end position="122"/>
    </location>
</feature>
<evidence type="ECO:0000256" key="3">
    <source>
        <dbReference type="ARBA" id="ARBA00022989"/>
    </source>
</evidence>
<evidence type="ECO:0000256" key="5">
    <source>
        <dbReference type="SAM" id="Phobius"/>
    </source>
</evidence>
<accession>A0ABV1F2M9</accession>
<feature type="transmembrane region" description="Helical" evidence="5">
    <location>
        <begin position="12"/>
        <end position="36"/>
    </location>
</feature>
<gene>
    <name evidence="6" type="ORF">WMO63_18435</name>
</gene>
<evidence type="ECO:0000256" key="1">
    <source>
        <dbReference type="ARBA" id="ARBA00004141"/>
    </source>
</evidence>
<evidence type="ECO:0000313" key="6">
    <source>
        <dbReference type="EMBL" id="MEQ2467638.1"/>
    </source>
</evidence>
<keyword evidence="7" id="KW-1185">Reference proteome</keyword>
<comment type="subcellular location">
    <subcellularLocation>
        <location evidence="1">Membrane</location>
        <topology evidence="1">Multi-pass membrane protein</topology>
    </subcellularLocation>
</comment>
<proteinExistence type="predicted"/>
<evidence type="ECO:0000256" key="2">
    <source>
        <dbReference type="ARBA" id="ARBA00022692"/>
    </source>
</evidence>
<reference evidence="6 7" key="1">
    <citation type="submission" date="2024-03" db="EMBL/GenBank/DDBJ databases">
        <title>Human intestinal bacterial collection.</title>
        <authorList>
            <person name="Pauvert C."/>
            <person name="Hitch T.C.A."/>
            <person name="Clavel T."/>
        </authorList>
    </citation>
    <scope>NUCLEOTIDE SEQUENCE [LARGE SCALE GENOMIC DNA]</scope>
    <source>
        <strain evidence="6 7">CLA-SR-H024</strain>
    </source>
</reference>
<name>A0ABV1F2M9_9BACI</name>
<dbReference type="Proteomes" id="UP001465426">
    <property type="component" value="Unassembled WGS sequence"/>
</dbReference>
<dbReference type="Gene3D" id="1.10.357.140">
    <property type="entry name" value="UbiA prenyltransferase"/>
    <property type="match status" value="1"/>
</dbReference>
<dbReference type="Pfam" id="PF01040">
    <property type="entry name" value="UbiA"/>
    <property type="match status" value="1"/>
</dbReference>
<protein>
    <submittedName>
        <fullName evidence="6">UbiA family prenyltransferase</fullName>
    </submittedName>
</protein>
<evidence type="ECO:0000313" key="7">
    <source>
        <dbReference type="Proteomes" id="UP001465426"/>
    </source>
</evidence>
<organism evidence="6 7">
    <name type="scientific">Niallia hominis</name>
    <dbReference type="NCBI Taxonomy" id="3133173"/>
    <lineage>
        <taxon>Bacteria</taxon>
        <taxon>Bacillati</taxon>
        <taxon>Bacillota</taxon>
        <taxon>Bacilli</taxon>
        <taxon>Bacillales</taxon>
        <taxon>Bacillaceae</taxon>
        <taxon>Niallia</taxon>
    </lineage>
</organism>
<comment type="caution">
    <text evidence="6">The sequence shown here is derived from an EMBL/GenBank/DDBJ whole genome shotgun (WGS) entry which is preliminary data.</text>
</comment>
<dbReference type="InterPro" id="IPR044878">
    <property type="entry name" value="UbiA_sf"/>
</dbReference>
<keyword evidence="4 5" id="KW-0472">Membrane</keyword>
<evidence type="ECO:0000256" key="4">
    <source>
        <dbReference type="ARBA" id="ARBA00023136"/>
    </source>
</evidence>
<dbReference type="EMBL" id="JBBMFN010000058">
    <property type="protein sequence ID" value="MEQ2467638.1"/>
    <property type="molecule type" value="Genomic_DNA"/>
</dbReference>